<dbReference type="InParanoid" id="A0A0C3F5H9"/>
<keyword evidence="2" id="KW-1185">Reference proteome</keyword>
<gene>
    <name evidence="1" type="ORF">PILCRDRAFT_688541</name>
</gene>
<dbReference type="AlphaFoldDB" id="A0A0C3F5H9"/>
<evidence type="ECO:0000313" key="2">
    <source>
        <dbReference type="Proteomes" id="UP000054166"/>
    </source>
</evidence>
<dbReference type="HOGENOM" id="CLU_2886656_0_0_1"/>
<sequence>MPPIMGGNYGDASKLQGLYKNAHIVGTLIALTVWGTGPIIRAPSICHVRGMVLSLVEHPDVQH</sequence>
<dbReference type="EMBL" id="KN833051">
    <property type="protein sequence ID" value="KIM75106.1"/>
    <property type="molecule type" value="Genomic_DNA"/>
</dbReference>
<organism evidence="1 2">
    <name type="scientific">Piloderma croceum (strain F 1598)</name>
    <dbReference type="NCBI Taxonomy" id="765440"/>
    <lineage>
        <taxon>Eukaryota</taxon>
        <taxon>Fungi</taxon>
        <taxon>Dikarya</taxon>
        <taxon>Basidiomycota</taxon>
        <taxon>Agaricomycotina</taxon>
        <taxon>Agaricomycetes</taxon>
        <taxon>Agaricomycetidae</taxon>
        <taxon>Atheliales</taxon>
        <taxon>Atheliaceae</taxon>
        <taxon>Piloderma</taxon>
    </lineage>
</organism>
<evidence type="ECO:0000313" key="1">
    <source>
        <dbReference type="EMBL" id="KIM75106.1"/>
    </source>
</evidence>
<accession>A0A0C3F5H9</accession>
<protein>
    <submittedName>
        <fullName evidence="1">Uncharacterized protein</fullName>
    </submittedName>
</protein>
<proteinExistence type="predicted"/>
<dbReference type="Proteomes" id="UP000054166">
    <property type="component" value="Unassembled WGS sequence"/>
</dbReference>
<name>A0A0C3F5H9_PILCF</name>
<reference evidence="1 2" key="1">
    <citation type="submission" date="2014-04" db="EMBL/GenBank/DDBJ databases">
        <authorList>
            <consortium name="DOE Joint Genome Institute"/>
            <person name="Kuo A."/>
            <person name="Tarkka M."/>
            <person name="Buscot F."/>
            <person name="Kohler A."/>
            <person name="Nagy L.G."/>
            <person name="Floudas D."/>
            <person name="Copeland A."/>
            <person name="Barry K.W."/>
            <person name="Cichocki N."/>
            <person name="Veneault-Fourrey C."/>
            <person name="LaButti K."/>
            <person name="Lindquist E.A."/>
            <person name="Lipzen A."/>
            <person name="Lundell T."/>
            <person name="Morin E."/>
            <person name="Murat C."/>
            <person name="Sun H."/>
            <person name="Tunlid A."/>
            <person name="Henrissat B."/>
            <person name="Grigoriev I.V."/>
            <person name="Hibbett D.S."/>
            <person name="Martin F."/>
            <person name="Nordberg H.P."/>
            <person name="Cantor M.N."/>
            <person name="Hua S.X."/>
        </authorList>
    </citation>
    <scope>NUCLEOTIDE SEQUENCE [LARGE SCALE GENOMIC DNA]</scope>
    <source>
        <strain evidence="1 2">F 1598</strain>
    </source>
</reference>
<reference evidence="2" key="2">
    <citation type="submission" date="2015-01" db="EMBL/GenBank/DDBJ databases">
        <title>Evolutionary Origins and Diversification of the Mycorrhizal Mutualists.</title>
        <authorList>
            <consortium name="DOE Joint Genome Institute"/>
            <consortium name="Mycorrhizal Genomics Consortium"/>
            <person name="Kohler A."/>
            <person name="Kuo A."/>
            <person name="Nagy L.G."/>
            <person name="Floudas D."/>
            <person name="Copeland A."/>
            <person name="Barry K.W."/>
            <person name="Cichocki N."/>
            <person name="Veneault-Fourrey C."/>
            <person name="LaButti K."/>
            <person name="Lindquist E.A."/>
            <person name="Lipzen A."/>
            <person name="Lundell T."/>
            <person name="Morin E."/>
            <person name="Murat C."/>
            <person name="Riley R."/>
            <person name="Ohm R."/>
            <person name="Sun H."/>
            <person name="Tunlid A."/>
            <person name="Henrissat B."/>
            <person name="Grigoriev I.V."/>
            <person name="Hibbett D.S."/>
            <person name="Martin F."/>
        </authorList>
    </citation>
    <scope>NUCLEOTIDE SEQUENCE [LARGE SCALE GENOMIC DNA]</scope>
    <source>
        <strain evidence="2">F 1598</strain>
    </source>
</reference>